<dbReference type="AlphaFoldDB" id="A0A316DGR2"/>
<dbReference type="Proteomes" id="UP000245634">
    <property type="component" value="Unassembled WGS sequence"/>
</dbReference>
<dbReference type="RefSeq" id="WP_109685515.1">
    <property type="nucleotide sequence ID" value="NZ_QGGL01000001.1"/>
</dbReference>
<dbReference type="NCBIfam" id="NF001389">
    <property type="entry name" value="PRK00281.1-2"/>
    <property type="match status" value="1"/>
</dbReference>
<sequence>MDHYVVSVIEGIIEGLTEFLPVSSTGHMILAGDLMNFTGEKAETFEVVIQLGAILAIVILYWSRLIGLFNLDELKKLKNARSQQTRKLNLVHIFLGIVPAMGIGFVIHDFIKEYLFSAGTVVAALVAGGLLMIYAEKRQPRVTADTVDDLSYGQALKIGLFQMLSLWPGFSRSGSTIAGGLLTGASHKAAADFSFLMAVPIMVMASAYSLYKSYKVLSMDDIGYFAVGFFVAFVVAWVAVVSFLKLLNKVKLSPFAYYRFVLAAVFWFFILR</sequence>
<feature type="transmembrane region" description="Helical" evidence="17">
    <location>
        <begin position="47"/>
        <end position="67"/>
    </location>
</feature>
<evidence type="ECO:0000256" key="7">
    <source>
        <dbReference type="ARBA" id="ARBA00022801"/>
    </source>
</evidence>
<keyword evidence="9 17" id="KW-0573">Peptidoglycan synthesis</keyword>
<dbReference type="PANTHER" id="PTHR30622:SF3">
    <property type="entry name" value="UNDECAPRENYL-DIPHOSPHATASE"/>
    <property type="match status" value="1"/>
</dbReference>
<evidence type="ECO:0000256" key="9">
    <source>
        <dbReference type="ARBA" id="ARBA00022984"/>
    </source>
</evidence>
<name>A0A316DGR2_9BACL</name>
<keyword evidence="11 17" id="KW-0472">Membrane</keyword>
<keyword evidence="10 17" id="KW-1133">Transmembrane helix</keyword>
<dbReference type="EC" id="3.6.1.27" evidence="3 17"/>
<protein>
    <recommendedName>
        <fullName evidence="4 17">Undecaprenyl-diphosphatase</fullName>
        <ecNumber evidence="3 17">3.6.1.27</ecNumber>
    </recommendedName>
    <alternativeName>
        <fullName evidence="15 17">Bacitracin resistance protein</fullName>
    </alternativeName>
    <alternativeName>
        <fullName evidence="14 17">Undecaprenyl pyrophosphate phosphatase</fullName>
    </alternativeName>
</protein>
<evidence type="ECO:0000256" key="5">
    <source>
        <dbReference type="ARBA" id="ARBA00022475"/>
    </source>
</evidence>
<evidence type="ECO:0000256" key="3">
    <source>
        <dbReference type="ARBA" id="ARBA00012374"/>
    </source>
</evidence>
<dbReference type="GO" id="GO:0046677">
    <property type="term" value="P:response to antibiotic"/>
    <property type="evidence" value="ECO:0007669"/>
    <property type="project" value="UniProtKB-UniRule"/>
</dbReference>
<dbReference type="GO" id="GO:0008360">
    <property type="term" value="P:regulation of cell shape"/>
    <property type="evidence" value="ECO:0007669"/>
    <property type="project" value="UniProtKB-KW"/>
</dbReference>
<evidence type="ECO:0000256" key="1">
    <source>
        <dbReference type="ARBA" id="ARBA00004651"/>
    </source>
</evidence>
<dbReference type="GO" id="GO:0005886">
    <property type="term" value="C:plasma membrane"/>
    <property type="evidence" value="ECO:0007669"/>
    <property type="project" value="UniProtKB-SubCell"/>
</dbReference>
<reference evidence="18 19" key="1">
    <citation type="submission" date="2018-05" db="EMBL/GenBank/DDBJ databases">
        <title>Genomic Encyclopedia of Type Strains, Phase IV (KMG-IV): sequencing the most valuable type-strain genomes for metagenomic binning, comparative biology and taxonomic classification.</title>
        <authorList>
            <person name="Goeker M."/>
        </authorList>
    </citation>
    <scope>NUCLEOTIDE SEQUENCE [LARGE SCALE GENOMIC DNA]</scope>
    <source>
        <strain evidence="18 19">DSM 18773</strain>
    </source>
</reference>
<comment type="subcellular location">
    <subcellularLocation>
        <location evidence="1 17">Cell membrane</location>
        <topology evidence="1 17">Multi-pass membrane protein</topology>
    </subcellularLocation>
</comment>
<feature type="transmembrane region" description="Helical" evidence="17">
    <location>
        <begin position="88"/>
        <end position="108"/>
    </location>
</feature>
<keyword evidence="8 17" id="KW-0133">Cell shape</keyword>
<evidence type="ECO:0000256" key="11">
    <source>
        <dbReference type="ARBA" id="ARBA00023136"/>
    </source>
</evidence>
<comment type="catalytic activity">
    <reaction evidence="16 17">
        <text>di-trans,octa-cis-undecaprenyl diphosphate + H2O = di-trans,octa-cis-undecaprenyl phosphate + phosphate + H(+)</text>
        <dbReference type="Rhea" id="RHEA:28094"/>
        <dbReference type="ChEBI" id="CHEBI:15377"/>
        <dbReference type="ChEBI" id="CHEBI:15378"/>
        <dbReference type="ChEBI" id="CHEBI:43474"/>
        <dbReference type="ChEBI" id="CHEBI:58405"/>
        <dbReference type="ChEBI" id="CHEBI:60392"/>
        <dbReference type="EC" id="3.6.1.27"/>
    </reaction>
</comment>
<proteinExistence type="inferred from homology"/>
<evidence type="ECO:0000256" key="15">
    <source>
        <dbReference type="ARBA" id="ARBA00032932"/>
    </source>
</evidence>
<dbReference type="Pfam" id="PF02673">
    <property type="entry name" value="BacA"/>
    <property type="match status" value="1"/>
</dbReference>
<accession>A0A316DGR2</accession>
<evidence type="ECO:0000256" key="4">
    <source>
        <dbReference type="ARBA" id="ARBA00021581"/>
    </source>
</evidence>
<evidence type="ECO:0000256" key="13">
    <source>
        <dbReference type="ARBA" id="ARBA00023316"/>
    </source>
</evidence>
<dbReference type="NCBIfam" id="NF001390">
    <property type="entry name" value="PRK00281.1-4"/>
    <property type="match status" value="1"/>
</dbReference>
<keyword evidence="12 17" id="KW-0046">Antibiotic resistance</keyword>
<comment type="miscellaneous">
    <text evidence="17">Bacitracin is thought to be involved in the inhibition of peptidoglycan synthesis by sequestering undecaprenyl diphosphate, thereby reducing the pool of lipid carrier available.</text>
</comment>
<dbReference type="GO" id="GO:0050380">
    <property type="term" value="F:undecaprenyl-diphosphatase activity"/>
    <property type="evidence" value="ECO:0007669"/>
    <property type="project" value="UniProtKB-UniRule"/>
</dbReference>
<organism evidence="18 19">
    <name type="scientific">Tumebacillus permanentifrigoris</name>
    <dbReference type="NCBI Taxonomy" id="378543"/>
    <lineage>
        <taxon>Bacteria</taxon>
        <taxon>Bacillati</taxon>
        <taxon>Bacillota</taxon>
        <taxon>Bacilli</taxon>
        <taxon>Bacillales</taxon>
        <taxon>Alicyclobacillaceae</taxon>
        <taxon>Tumebacillus</taxon>
    </lineage>
</organism>
<evidence type="ECO:0000256" key="16">
    <source>
        <dbReference type="ARBA" id="ARBA00047594"/>
    </source>
</evidence>
<feature type="transmembrane region" description="Helical" evidence="17">
    <location>
        <begin position="193"/>
        <end position="211"/>
    </location>
</feature>
<evidence type="ECO:0000256" key="14">
    <source>
        <dbReference type="ARBA" id="ARBA00032707"/>
    </source>
</evidence>
<dbReference type="InterPro" id="IPR003824">
    <property type="entry name" value="UppP"/>
</dbReference>
<dbReference type="HAMAP" id="MF_01006">
    <property type="entry name" value="Undec_diphosphatase"/>
    <property type="match status" value="1"/>
</dbReference>
<feature type="transmembrane region" description="Helical" evidence="17">
    <location>
        <begin position="114"/>
        <end position="135"/>
    </location>
</feature>
<dbReference type="OrthoDB" id="9808289at2"/>
<dbReference type="GO" id="GO:0071555">
    <property type="term" value="P:cell wall organization"/>
    <property type="evidence" value="ECO:0007669"/>
    <property type="project" value="UniProtKB-KW"/>
</dbReference>
<feature type="transmembrane region" description="Helical" evidence="17">
    <location>
        <begin position="223"/>
        <end position="244"/>
    </location>
</feature>
<gene>
    <name evidence="17" type="primary">uppP</name>
    <name evidence="18" type="ORF">C7459_101293</name>
</gene>
<keyword evidence="6 17" id="KW-0812">Transmembrane</keyword>
<keyword evidence="7 17" id="KW-0378">Hydrolase</keyword>
<evidence type="ECO:0000256" key="12">
    <source>
        <dbReference type="ARBA" id="ARBA00023251"/>
    </source>
</evidence>
<dbReference type="PANTHER" id="PTHR30622">
    <property type="entry name" value="UNDECAPRENYL-DIPHOSPHATASE"/>
    <property type="match status" value="1"/>
</dbReference>
<evidence type="ECO:0000256" key="8">
    <source>
        <dbReference type="ARBA" id="ARBA00022960"/>
    </source>
</evidence>
<evidence type="ECO:0000256" key="2">
    <source>
        <dbReference type="ARBA" id="ARBA00010621"/>
    </source>
</evidence>
<keyword evidence="19" id="KW-1185">Reference proteome</keyword>
<evidence type="ECO:0000256" key="6">
    <source>
        <dbReference type="ARBA" id="ARBA00022692"/>
    </source>
</evidence>
<comment type="function">
    <text evidence="17">Catalyzes the dephosphorylation of undecaprenyl diphosphate (UPP). Confers resistance to bacitracin.</text>
</comment>
<feature type="transmembrane region" description="Helical" evidence="17">
    <location>
        <begin position="256"/>
        <end position="271"/>
    </location>
</feature>
<evidence type="ECO:0000256" key="10">
    <source>
        <dbReference type="ARBA" id="ARBA00022989"/>
    </source>
</evidence>
<evidence type="ECO:0000256" key="17">
    <source>
        <dbReference type="HAMAP-Rule" id="MF_01006"/>
    </source>
</evidence>
<comment type="caution">
    <text evidence="18">The sequence shown here is derived from an EMBL/GenBank/DDBJ whole genome shotgun (WGS) entry which is preliminary data.</text>
</comment>
<evidence type="ECO:0000313" key="18">
    <source>
        <dbReference type="EMBL" id="PWK16429.1"/>
    </source>
</evidence>
<comment type="similarity">
    <text evidence="2 17">Belongs to the UppP family.</text>
</comment>
<dbReference type="NCBIfam" id="TIGR00753">
    <property type="entry name" value="undec_PP_bacA"/>
    <property type="match status" value="1"/>
</dbReference>
<keyword evidence="5 17" id="KW-1003">Cell membrane</keyword>
<dbReference type="GO" id="GO:0009252">
    <property type="term" value="P:peptidoglycan biosynthetic process"/>
    <property type="evidence" value="ECO:0007669"/>
    <property type="project" value="UniProtKB-KW"/>
</dbReference>
<dbReference type="EMBL" id="QGGL01000001">
    <property type="protein sequence ID" value="PWK16429.1"/>
    <property type="molecule type" value="Genomic_DNA"/>
</dbReference>
<evidence type="ECO:0000313" key="19">
    <source>
        <dbReference type="Proteomes" id="UP000245634"/>
    </source>
</evidence>
<keyword evidence="13 17" id="KW-0961">Cell wall biogenesis/degradation</keyword>